<feature type="chain" id="PRO_5012389890" evidence="1">
    <location>
        <begin position="33"/>
        <end position="312"/>
    </location>
</feature>
<gene>
    <name evidence="2" type="ORF">AK812_SmicGene26151</name>
</gene>
<dbReference type="Gene3D" id="1.25.40.10">
    <property type="entry name" value="Tetratricopeptide repeat domain"/>
    <property type="match status" value="1"/>
</dbReference>
<dbReference type="SUPFAM" id="SSF48452">
    <property type="entry name" value="TPR-like"/>
    <property type="match status" value="1"/>
</dbReference>
<sequence>MVAAVCLTRTRTFPALCACCLCLGAVNTGLSAEDGMSRAWVTCPRRDAALGYYTAALKGAARVASSDFDSQSSSFRRLARLHFRAVELRRQKKWDGASNVYRAAIGLYRTMPPAKEVPSFAAAACTWLNLALTEKNNGHFDAARRVFQDGTRFVQEQMQKELDVRIDGQHRVLSGTQVQASSRDIQVACKWLATLLVSWGLLETQRGYAGRAKDGVLFGCWLSKNLDPNDVSCWPSELQILMGARRKFSPGRWCGAAKLPAIRITVLRQLELEPEPARLQSSSAAANFYRQRRDFFSCRGQTWRNAGSIGTA</sequence>
<organism evidence="2 3">
    <name type="scientific">Symbiodinium microadriaticum</name>
    <name type="common">Dinoflagellate</name>
    <name type="synonym">Zooxanthella microadriatica</name>
    <dbReference type="NCBI Taxonomy" id="2951"/>
    <lineage>
        <taxon>Eukaryota</taxon>
        <taxon>Sar</taxon>
        <taxon>Alveolata</taxon>
        <taxon>Dinophyceae</taxon>
        <taxon>Suessiales</taxon>
        <taxon>Symbiodiniaceae</taxon>
        <taxon>Symbiodinium</taxon>
    </lineage>
</organism>
<dbReference type="InterPro" id="IPR011990">
    <property type="entry name" value="TPR-like_helical_dom_sf"/>
</dbReference>
<dbReference type="Proteomes" id="UP000186817">
    <property type="component" value="Unassembled WGS sequence"/>
</dbReference>
<feature type="signal peptide" evidence="1">
    <location>
        <begin position="1"/>
        <end position="32"/>
    </location>
</feature>
<accession>A0A1Q9DAA4</accession>
<keyword evidence="3" id="KW-1185">Reference proteome</keyword>
<comment type="caution">
    <text evidence="2">The sequence shown here is derived from an EMBL/GenBank/DDBJ whole genome shotgun (WGS) entry which is preliminary data.</text>
</comment>
<dbReference type="OrthoDB" id="414053at2759"/>
<proteinExistence type="predicted"/>
<dbReference type="EMBL" id="LSRX01000636">
    <property type="protein sequence ID" value="OLP92070.1"/>
    <property type="molecule type" value="Genomic_DNA"/>
</dbReference>
<protein>
    <submittedName>
        <fullName evidence="2">Uncharacterized protein</fullName>
    </submittedName>
</protein>
<evidence type="ECO:0000256" key="1">
    <source>
        <dbReference type="SAM" id="SignalP"/>
    </source>
</evidence>
<name>A0A1Q9DAA4_SYMMI</name>
<reference evidence="2 3" key="1">
    <citation type="submission" date="2016-02" db="EMBL/GenBank/DDBJ databases">
        <title>Genome analysis of coral dinoflagellate symbionts highlights evolutionary adaptations to a symbiotic lifestyle.</title>
        <authorList>
            <person name="Aranda M."/>
            <person name="Li Y."/>
            <person name="Liew Y.J."/>
            <person name="Baumgarten S."/>
            <person name="Simakov O."/>
            <person name="Wilson M."/>
            <person name="Piel J."/>
            <person name="Ashoor H."/>
            <person name="Bougouffa S."/>
            <person name="Bajic V.B."/>
            <person name="Ryu T."/>
            <person name="Ravasi T."/>
            <person name="Bayer T."/>
            <person name="Micklem G."/>
            <person name="Kim H."/>
            <person name="Bhak J."/>
            <person name="Lajeunesse T.C."/>
            <person name="Voolstra C.R."/>
        </authorList>
    </citation>
    <scope>NUCLEOTIDE SEQUENCE [LARGE SCALE GENOMIC DNA]</scope>
    <source>
        <strain evidence="2 3">CCMP2467</strain>
    </source>
</reference>
<evidence type="ECO:0000313" key="2">
    <source>
        <dbReference type="EMBL" id="OLP92070.1"/>
    </source>
</evidence>
<evidence type="ECO:0000313" key="3">
    <source>
        <dbReference type="Proteomes" id="UP000186817"/>
    </source>
</evidence>
<keyword evidence="1" id="KW-0732">Signal</keyword>
<dbReference type="AlphaFoldDB" id="A0A1Q9DAA4"/>